<dbReference type="PANTHER" id="PTHR15052:SF2">
    <property type="entry name" value="GENERAL TRANSCRIPTION FACTOR 3C POLYPEPTIDE 2"/>
    <property type="match status" value="1"/>
</dbReference>
<feature type="region of interest" description="Disordered" evidence="4">
    <location>
        <begin position="681"/>
        <end position="723"/>
    </location>
</feature>
<dbReference type="GO" id="GO:0006383">
    <property type="term" value="P:transcription by RNA polymerase III"/>
    <property type="evidence" value="ECO:0007669"/>
    <property type="project" value="TreeGrafter"/>
</dbReference>
<gene>
    <name evidence="5" type="ORF">DACRYDRAFT_109912</name>
</gene>
<evidence type="ECO:0000313" key="5">
    <source>
        <dbReference type="EMBL" id="EJT99187.1"/>
    </source>
</evidence>
<feature type="region of interest" description="Disordered" evidence="4">
    <location>
        <begin position="1"/>
        <end position="109"/>
    </location>
</feature>
<keyword evidence="3" id="KW-0539">Nucleus</keyword>
<dbReference type="GO" id="GO:0000127">
    <property type="term" value="C:transcription factor TFIIIC complex"/>
    <property type="evidence" value="ECO:0007669"/>
    <property type="project" value="TreeGrafter"/>
</dbReference>
<evidence type="ECO:0000256" key="3">
    <source>
        <dbReference type="ARBA" id="ARBA00023242"/>
    </source>
</evidence>
<evidence type="ECO:0000256" key="1">
    <source>
        <dbReference type="ARBA" id="ARBA00004123"/>
    </source>
</evidence>
<comment type="subcellular location">
    <subcellularLocation>
        <location evidence="1">Nucleus</location>
    </subcellularLocation>
</comment>
<evidence type="ECO:0000313" key="6">
    <source>
        <dbReference type="Proteomes" id="UP000030653"/>
    </source>
</evidence>
<feature type="compositionally biased region" description="Basic residues" evidence="4">
    <location>
        <begin position="693"/>
        <end position="703"/>
    </location>
</feature>
<keyword evidence="2" id="KW-0804">Transcription</keyword>
<evidence type="ECO:0000256" key="2">
    <source>
        <dbReference type="ARBA" id="ARBA00023163"/>
    </source>
</evidence>
<dbReference type="InterPro" id="IPR052416">
    <property type="entry name" value="GTF3C_component"/>
</dbReference>
<dbReference type="OrthoDB" id="4703at2759"/>
<accession>M5G619</accession>
<reference evidence="5 6" key="1">
    <citation type="journal article" date="2012" name="Science">
        <title>The Paleozoic origin of enzymatic lignin decomposition reconstructed from 31 fungal genomes.</title>
        <authorList>
            <person name="Floudas D."/>
            <person name="Binder M."/>
            <person name="Riley R."/>
            <person name="Barry K."/>
            <person name="Blanchette R.A."/>
            <person name="Henrissat B."/>
            <person name="Martinez A.T."/>
            <person name="Otillar R."/>
            <person name="Spatafora J.W."/>
            <person name="Yadav J.S."/>
            <person name="Aerts A."/>
            <person name="Benoit I."/>
            <person name="Boyd A."/>
            <person name="Carlson A."/>
            <person name="Copeland A."/>
            <person name="Coutinho P.M."/>
            <person name="de Vries R.P."/>
            <person name="Ferreira P."/>
            <person name="Findley K."/>
            <person name="Foster B."/>
            <person name="Gaskell J."/>
            <person name="Glotzer D."/>
            <person name="Gorecki P."/>
            <person name="Heitman J."/>
            <person name="Hesse C."/>
            <person name="Hori C."/>
            <person name="Igarashi K."/>
            <person name="Jurgens J.A."/>
            <person name="Kallen N."/>
            <person name="Kersten P."/>
            <person name="Kohler A."/>
            <person name="Kuees U."/>
            <person name="Kumar T.K.A."/>
            <person name="Kuo A."/>
            <person name="LaButti K."/>
            <person name="Larrondo L.F."/>
            <person name="Lindquist E."/>
            <person name="Ling A."/>
            <person name="Lombard V."/>
            <person name="Lucas S."/>
            <person name="Lundell T."/>
            <person name="Martin R."/>
            <person name="McLaughlin D.J."/>
            <person name="Morgenstern I."/>
            <person name="Morin E."/>
            <person name="Murat C."/>
            <person name="Nagy L.G."/>
            <person name="Nolan M."/>
            <person name="Ohm R.A."/>
            <person name="Patyshakuliyeva A."/>
            <person name="Rokas A."/>
            <person name="Ruiz-Duenas F.J."/>
            <person name="Sabat G."/>
            <person name="Salamov A."/>
            <person name="Samejima M."/>
            <person name="Schmutz J."/>
            <person name="Slot J.C."/>
            <person name="St John F."/>
            <person name="Stenlid J."/>
            <person name="Sun H."/>
            <person name="Sun S."/>
            <person name="Syed K."/>
            <person name="Tsang A."/>
            <person name="Wiebenga A."/>
            <person name="Young D."/>
            <person name="Pisabarro A."/>
            <person name="Eastwood D.C."/>
            <person name="Martin F."/>
            <person name="Cullen D."/>
            <person name="Grigoriev I.V."/>
            <person name="Hibbett D.S."/>
        </authorList>
    </citation>
    <scope>NUCLEOTIDE SEQUENCE [LARGE SCALE GENOMIC DNA]</scope>
    <source>
        <strain evidence="5 6">DJM-731 SS1</strain>
    </source>
</reference>
<dbReference type="AlphaFoldDB" id="M5G619"/>
<dbReference type="HOGENOM" id="CLU_019415_0_0_1"/>
<protein>
    <recommendedName>
        <fullName evidence="7">WD40 repeat-like protein</fullName>
    </recommendedName>
</protein>
<sequence length="810" mass="89398">MELRKKTPVSYASLFEGPLSDLEETGSGQESESTRKNKGKSRTIPAESEEESDEYQPVDELPEDPSPPPSDADAEEEKEVEVENEEPTTKDDRFEDDSTPRKAFVGGGANSKAFRKMLRRTPSPPPDAPKRVQLERLAPFVNKVTSSTHQAKFSTRFRAVSLYFPLTTRRLASEPEAYGFGGWGTEVPTRCSGETGPLKRLMTAETKMNSGPRWETLEDRGWFRESTETDARPRVWEEVRIQRKCLKILSQEEAAPYLPSSSVLSENGASLPPPPLSCYFGRFGEQQKRTMNMLDSFPMSEYIPSSNAHILNAGGPVHGLSWCPVHPFDFPDNTPLTHWLAVSTFASALDQPTIGQRCEIGAEKGCIQIWSVEKEGAKCEIVLCLEDGPAWQIEWCPLPANDVKGSLRKMGLLAGCFRSGHVCIYAVPYPETIRQLQGKAKGKGKVVAVEGEPVHVQLQPIVRLSVDDAGCVCFDWANSGLIASGSVAVFDIASIFQNLDNPDPVLRLPTHYLPMHQTCVCSVAWVRAPPQGIDGRLQLQGNPTLLASTAYDGQKVLVDIRDGVTSVLERMRDWGTAVKFSTFSGGPIFVEQDYRIKHISLATVNLGRGTMLMDATGPIWDLTTSDFHHGIAVASADGAVHYGTSGRQHSKTAPRIVQPLYQIDYSRNSGELRMLEQLQPREPRQTEETYAMNKKKRESRKTKVPSEGVTDGVEIPPTSDGAEDRITQATGAWSPEVSIYRVSWCNGAGMARAQMLASGGASGLVRIDWVRGTWEKGIMPWRKVEILRGEVDGVDDDVEKQAAEDAEDDD</sequence>
<organism evidence="5 6">
    <name type="scientific">Dacryopinax primogenitus (strain DJM 731)</name>
    <name type="common">Brown rot fungus</name>
    <dbReference type="NCBI Taxonomy" id="1858805"/>
    <lineage>
        <taxon>Eukaryota</taxon>
        <taxon>Fungi</taxon>
        <taxon>Dikarya</taxon>
        <taxon>Basidiomycota</taxon>
        <taxon>Agaricomycotina</taxon>
        <taxon>Dacrymycetes</taxon>
        <taxon>Dacrymycetales</taxon>
        <taxon>Dacrymycetaceae</taxon>
        <taxon>Dacryopinax</taxon>
    </lineage>
</organism>
<dbReference type="InterPro" id="IPR036322">
    <property type="entry name" value="WD40_repeat_dom_sf"/>
</dbReference>
<dbReference type="SUPFAM" id="SSF50978">
    <property type="entry name" value="WD40 repeat-like"/>
    <property type="match status" value="1"/>
</dbReference>
<dbReference type="OMA" id="ACELVLC"/>
<keyword evidence="6" id="KW-1185">Reference proteome</keyword>
<dbReference type="RefSeq" id="XP_040626085.1">
    <property type="nucleotide sequence ID" value="XM_040768968.1"/>
</dbReference>
<evidence type="ECO:0008006" key="7">
    <source>
        <dbReference type="Google" id="ProtNLM"/>
    </source>
</evidence>
<dbReference type="EMBL" id="JH795870">
    <property type="protein sequence ID" value="EJT99187.1"/>
    <property type="molecule type" value="Genomic_DNA"/>
</dbReference>
<feature type="compositionally biased region" description="Acidic residues" evidence="4">
    <location>
        <begin position="72"/>
        <end position="86"/>
    </location>
</feature>
<dbReference type="STRING" id="1858805.M5G619"/>
<dbReference type="InterPro" id="IPR015943">
    <property type="entry name" value="WD40/YVTN_repeat-like_dom_sf"/>
</dbReference>
<feature type="compositionally biased region" description="Basic and acidic residues" evidence="4">
    <location>
        <begin position="87"/>
        <end position="100"/>
    </location>
</feature>
<dbReference type="GeneID" id="63684030"/>
<evidence type="ECO:0000256" key="4">
    <source>
        <dbReference type="SAM" id="MobiDB-lite"/>
    </source>
</evidence>
<dbReference type="PANTHER" id="PTHR15052">
    <property type="entry name" value="RNA POLYMERASE III TRANSCRIPTION INITIATION FACTOR COMPLEX SUBUNIT"/>
    <property type="match status" value="1"/>
</dbReference>
<proteinExistence type="predicted"/>
<name>M5G619_DACPD</name>
<feature type="compositionally biased region" description="Acidic residues" evidence="4">
    <location>
        <begin position="47"/>
        <end position="63"/>
    </location>
</feature>
<dbReference type="Gene3D" id="2.130.10.10">
    <property type="entry name" value="YVTN repeat-like/Quinoprotein amine dehydrogenase"/>
    <property type="match status" value="1"/>
</dbReference>
<dbReference type="GO" id="GO:0005634">
    <property type="term" value="C:nucleus"/>
    <property type="evidence" value="ECO:0007669"/>
    <property type="project" value="UniProtKB-SubCell"/>
</dbReference>
<dbReference type="Proteomes" id="UP000030653">
    <property type="component" value="Unassembled WGS sequence"/>
</dbReference>